<protein>
    <submittedName>
        <fullName evidence="2">Uncharacterized protein</fullName>
    </submittedName>
</protein>
<dbReference type="Proteomes" id="UP000829685">
    <property type="component" value="Unassembled WGS sequence"/>
</dbReference>
<accession>A0A9P9WWT5</accession>
<dbReference type="Pfam" id="PF00106">
    <property type="entry name" value="adh_short"/>
    <property type="match status" value="1"/>
</dbReference>
<keyword evidence="3" id="KW-1185">Reference proteome</keyword>
<dbReference type="GO" id="GO:0016491">
    <property type="term" value="F:oxidoreductase activity"/>
    <property type="evidence" value="ECO:0007669"/>
    <property type="project" value="UniProtKB-KW"/>
</dbReference>
<comment type="caution">
    <text evidence="2">The sequence shown here is derived from an EMBL/GenBank/DDBJ whole genome shotgun (WGS) entry which is preliminary data.</text>
</comment>
<dbReference type="EMBL" id="JAFIMR010000002">
    <property type="protein sequence ID" value="KAI1880538.1"/>
    <property type="molecule type" value="Genomic_DNA"/>
</dbReference>
<sequence length="314" mass="34424">MSAQLESQASFESGISGFMYRQFLIHRKPVPPGMSMKGKTAIVTGSNTGLGLEAARQLLQLGATTLVMAVRSLDKGNEAAKELRPAFPQARVEVWALDMEDYAAIETFAEKCKDLKRIDVVILNAGLQNTTYKRSVNTGHEQVLQVNYLSTALLTILLLPVLRAKKESSSRSPVITLVTSDTAYWATLNAEEPVLAQFDNEERFSQFAAYTGTKLLEQMFLIKLAELVSADDVIINAVNPGLVDGTALDRDSPAGLLFGAFRRIVGRSLEVGGSTFPSILYTEGGHTVMDRLWEETIEELDFAGVSKILQEMQT</sequence>
<gene>
    <name evidence="2" type="ORF">JX265_000778</name>
</gene>
<evidence type="ECO:0000256" key="1">
    <source>
        <dbReference type="ARBA" id="ARBA00023002"/>
    </source>
</evidence>
<dbReference type="AlphaFoldDB" id="A0A9P9WWT5"/>
<dbReference type="PANTHER" id="PTHR43157:SF35">
    <property type="entry name" value="DEHYDROGENASE_REDUCTASE FAMILY PROTEIN, PUTATIVE-RELATED"/>
    <property type="match status" value="1"/>
</dbReference>
<dbReference type="PANTHER" id="PTHR43157">
    <property type="entry name" value="PHOSPHATIDYLINOSITOL-GLYCAN BIOSYNTHESIS CLASS F PROTEIN-RELATED"/>
    <property type="match status" value="1"/>
</dbReference>
<dbReference type="InterPro" id="IPR036291">
    <property type="entry name" value="NAD(P)-bd_dom_sf"/>
</dbReference>
<evidence type="ECO:0000313" key="2">
    <source>
        <dbReference type="EMBL" id="KAI1880538.1"/>
    </source>
</evidence>
<dbReference type="SUPFAM" id="SSF51735">
    <property type="entry name" value="NAD(P)-binding Rossmann-fold domains"/>
    <property type="match status" value="1"/>
</dbReference>
<proteinExistence type="predicted"/>
<evidence type="ECO:0000313" key="3">
    <source>
        <dbReference type="Proteomes" id="UP000829685"/>
    </source>
</evidence>
<dbReference type="Gene3D" id="3.40.50.720">
    <property type="entry name" value="NAD(P)-binding Rossmann-like Domain"/>
    <property type="match status" value="1"/>
</dbReference>
<keyword evidence="1" id="KW-0560">Oxidoreductase</keyword>
<dbReference type="PRINTS" id="PR00081">
    <property type="entry name" value="GDHRDH"/>
</dbReference>
<reference evidence="2" key="1">
    <citation type="submission" date="2021-03" db="EMBL/GenBank/DDBJ databases">
        <title>Revisited historic fungal species revealed as producer of novel bioactive compounds through whole genome sequencing and comparative genomics.</title>
        <authorList>
            <person name="Vignolle G.A."/>
            <person name="Hochenegger N."/>
            <person name="Mach R.L."/>
            <person name="Mach-Aigner A.R."/>
            <person name="Javad Rahimi M."/>
            <person name="Salim K.A."/>
            <person name="Chan C.M."/>
            <person name="Lim L.B.L."/>
            <person name="Cai F."/>
            <person name="Druzhinina I.S."/>
            <person name="U'Ren J.M."/>
            <person name="Derntl C."/>
        </authorList>
    </citation>
    <scope>NUCLEOTIDE SEQUENCE</scope>
    <source>
        <strain evidence="2">TUCIM 5799</strain>
    </source>
</reference>
<organism evidence="2 3">
    <name type="scientific">Neoarthrinium moseri</name>
    <dbReference type="NCBI Taxonomy" id="1658444"/>
    <lineage>
        <taxon>Eukaryota</taxon>
        <taxon>Fungi</taxon>
        <taxon>Dikarya</taxon>
        <taxon>Ascomycota</taxon>
        <taxon>Pezizomycotina</taxon>
        <taxon>Sordariomycetes</taxon>
        <taxon>Xylariomycetidae</taxon>
        <taxon>Amphisphaeriales</taxon>
        <taxon>Apiosporaceae</taxon>
        <taxon>Neoarthrinium</taxon>
    </lineage>
</organism>
<name>A0A9P9WWT5_9PEZI</name>
<dbReference type="InterPro" id="IPR002347">
    <property type="entry name" value="SDR_fam"/>
</dbReference>